<gene>
    <name evidence="5" type="ORF">BKK47_09355</name>
</gene>
<keyword evidence="6" id="KW-1185">Reference proteome</keyword>
<evidence type="ECO:0000313" key="5">
    <source>
        <dbReference type="EMBL" id="OOF38405.1"/>
    </source>
</evidence>
<accession>A0A1V3IDL8</accession>
<evidence type="ECO:0000259" key="4">
    <source>
        <dbReference type="SMART" id="SM00796"/>
    </source>
</evidence>
<evidence type="ECO:0000313" key="6">
    <source>
        <dbReference type="Proteomes" id="UP000189426"/>
    </source>
</evidence>
<keyword evidence="3" id="KW-0067">ATP-binding</keyword>
<comment type="caution">
    <text evidence="5">The sequence shown here is derived from an EMBL/GenBank/DDBJ whole genome shotgun (WGS) entry which is preliminary data.</text>
</comment>
<dbReference type="PANTHER" id="PTHR34698">
    <property type="entry name" value="5-OXOPROLINASE SUBUNIT B"/>
    <property type="match status" value="1"/>
</dbReference>
<dbReference type="InterPro" id="IPR003833">
    <property type="entry name" value="CT_C_D"/>
</dbReference>
<keyword evidence="1" id="KW-0547">Nucleotide-binding</keyword>
<dbReference type="PANTHER" id="PTHR34698:SF2">
    <property type="entry name" value="5-OXOPROLINASE SUBUNIT B"/>
    <property type="match status" value="1"/>
</dbReference>
<feature type="domain" description="Carboxyltransferase" evidence="4">
    <location>
        <begin position="2"/>
        <end position="201"/>
    </location>
</feature>
<dbReference type="GO" id="GO:0016787">
    <property type="term" value="F:hydrolase activity"/>
    <property type="evidence" value="ECO:0007669"/>
    <property type="project" value="UniProtKB-KW"/>
</dbReference>
<dbReference type="SMART" id="SM00796">
    <property type="entry name" value="AHS1"/>
    <property type="match status" value="1"/>
</dbReference>
<evidence type="ECO:0000256" key="1">
    <source>
        <dbReference type="ARBA" id="ARBA00022741"/>
    </source>
</evidence>
<dbReference type="SUPFAM" id="SSF50891">
    <property type="entry name" value="Cyclophilin-like"/>
    <property type="match status" value="1"/>
</dbReference>
<dbReference type="RefSeq" id="WP_077494610.1">
    <property type="nucleotide sequence ID" value="NZ_MLHG01000063.1"/>
</dbReference>
<dbReference type="AlphaFoldDB" id="A0A1V3IDL8"/>
<organism evidence="5 6">
    <name type="scientific">Rodentibacter mrazii</name>
    <dbReference type="NCBI Taxonomy" id="1908257"/>
    <lineage>
        <taxon>Bacteria</taxon>
        <taxon>Pseudomonadati</taxon>
        <taxon>Pseudomonadota</taxon>
        <taxon>Gammaproteobacteria</taxon>
        <taxon>Pasteurellales</taxon>
        <taxon>Pasteurellaceae</taxon>
        <taxon>Rodentibacter</taxon>
    </lineage>
</organism>
<dbReference type="InterPro" id="IPR029000">
    <property type="entry name" value="Cyclophilin-like_dom_sf"/>
</dbReference>
<dbReference type="Pfam" id="PF02682">
    <property type="entry name" value="CT_C_D"/>
    <property type="match status" value="1"/>
</dbReference>
<reference evidence="5 6" key="1">
    <citation type="submission" date="2016-10" db="EMBL/GenBank/DDBJ databases">
        <title>Rodentibacter gen. nov. and new species.</title>
        <authorList>
            <person name="Christensen H."/>
        </authorList>
    </citation>
    <scope>NUCLEOTIDE SEQUENCE [LARGE SCALE GENOMIC DNA]</scope>
    <source>
        <strain evidence="5 6">Ppn418</strain>
    </source>
</reference>
<protein>
    <recommendedName>
        <fullName evidence="4">Carboxyltransferase domain-containing protein</fullName>
    </recommendedName>
</protein>
<dbReference type="STRING" id="1908257.BKK47_09355"/>
<keyword evidence="2" id="KW-0378">Hydrolase</keyword>
<proteinExistence type="predicted"/>
<dbReference type="Proteomes" id="UP000189426">
    <property type="component" value="Unassembled WGS sequence"/>
</dbReference>
<dbReference type="GO" id="GO:0005524">
    <property type="term" value="F:ATP binding"/>
    <property type="evidence" value="ECO:0007669"/>
    <property type="project" value="UniProtKB-KW"/>
</dbReference>
<dbReference type="NCBIfam" id="TIGR00370">
    <property type="entry name" value="5-oxoprolinase subunit PxpB"/>
    <property type="match status" value="1"/>
</dbReference>
<sequence length="216" mass="24165">MLTIHHTSEYSLICSLPPPAELSKQQSLWQLAELAKNLSNVVESVVGMNNLTLFYHLHTDPLALINEVHQLWENVQTQKTHFQGKLVEIPVHYGGEFGEDLYDVAKFHHTTAQEIIHRHTAPNYTVFMMGFQPGFPYLGGLPESLHTPRRDAPRTRVPAGSVGIGGSQTGIYPFTSPGGWQLLGKTDIQLFDVNQNQPVLLKAGDQVRFVVKEMTL</sequence>
<evidence type="ECO:0000256" key="2">
    <source>
        <dbReference type="ARBA" id="ARBA00022801"/>
    </source>
</evidence>
<evidence type="ECO:0000256" key="3">
    <source>
        <dbReference type="ARBA" id="ARBA00022840"/>
    </source>
</evidence>
<dbReference type="Gene3D" id="2.40.100.10">
    <property type="entry name" value="Cyclophilin-like"/>
    <property type="match status" value="1"/>
</dbReference>
<dbReference type="EMBL" id="MLHG01000063">
    <property type="protein sequence ID" value="OOF38405.1"/>
    <property type="molecule type" value="Genomic_DNA"/>
</dbReference>
<dbReference type="InterPro" id="IPR010016">
    <property type="entry name" value="PxpB"/>
</dbReference>
<name>A0A1V3IDL8_9PAST</name>